<dbReference type="Proteomes" id="UP001049518">
    <property type="component" value="Chromosome"/>
</dbReference>
<organism evidence="1 2">
    <name type="scientific">Actinomadura graeca</name>
    <dbReference type="NCBI Taxonomy" id="2750812"/>
    <lineage>
        <taxon>Bacteria</taxon>
        <taxon>Bacillati</taxon>
        <taxon>Actinomycetota</taxon>
        <taxon>Actinomycetes</taxon>
        <taxon>Streptosporangiales</taxon>
        <taxon>Thermomonosporaceae</taxon>
        <taxon>Actinomadura</taxon>
    </lineage>
</organism>
<dbReference type="EMBL" id="CP059572">
    <property type="protein sequence ID" value="QXJ27052.1"/>
    <property type="molecule type" value="Genomic_DNA"/>
</dbReference>
<evidence type="ECO:0000313" key="2">
    <source>
        <dbReference type="Proteomes" id="UP001049518"/>
    </source>
</evidence>
<gene>
    <name evidence="1" type="ORF">AGRA3207_007457</name>
</gene>
<sequence length="109" mass="11713">MLKRTAMADATTTGGIDADRAGFTTALATARDQIVHAAGILTGIPADLVGHIGRAVLDDPLPPRRVRICPRVVKRAISEHRAKGSIDRTNHRAVIDLNLYPEPTTTRTP</sequence>
<name>A0ABX8RAR5_9ACTN</name>
<protein>
    <recommendedName>
        <fullName evidence="3">Transposase</fullName>
    </recommendedName>
</protein>
<keyword evidence="2" id="KW-1185">Reference proteome</keyword>
<proteinExistence type="predicted"/>
<dbReference type="RefSeq" id="WP_231336539.1">
    <property type="nucleotide sequence ID" value="NZ_CP059572.1"/>
</dbReference>
<reference evidence="1" key="1">
    <citation type="submission" date="2020-07" db="EMBL/GenBank/DDBJ databases">
        <authorList>
            <person name="Tarantini F.S."/>
            <person name="Hong K.W."/>
            <person name="Chan K.G."/>
        </authorList>
    </citation>
    <scope>NUCLEOTIDE SEQUENCE</scope>
    <source>
        <strain evidence="1">32-07</strain>
    </source>
</reference>
<evidence type="ECO:0008006" key="3">
    <source>
        <dbReference type="Google" id="ProtNLM"/>
    </source>
</evidence>
<evidence type="ECO:0000313" key="1">
    <source>
        <dbReference type="EMBL" id="QXJ27052.1"/>
    </source>
</evidence>
<accession>A0ABX8RAR5</accession>